<comment type="caution">
    <text evidence="1">The sequence shown here is derived from an EMBL/GenBank/DDBJ whole genome shotgun (WGS) entry which is preliminary data.</text>
</comment>
<evidence type="ECO:0000313" key="2">
    <source>
        <dbReference type="Proteomes" id="UP000319257"/>
    </source>
</evidence>
<evidence type="ECO:0000313" key="1">
    <source>
        <dbReference type="EMBL" id="TPX18714.1"/>
    </source>
</evidence>
<name>A0A507BIW5_9PEZI</name>
<dbReference type="RefSeq" id="XP_031000425.1">
    <property type="nucleotide sequence ID" value="XM_031136775.1"/>
</dbReference>
<dbReference type="EMBL" id="SKBQ01000010">
    <property type="protein sequence ID" value="TPX18714.1"/>
    <property type="molecule type" value="Genomic_DNA"/>
</dbReference>
<reference evidence="1 2" key="1">
    <citation type="submission" date="2019-06" db="EMBL/GenBank/DDBJ databases">
        <title>Draft genome sequence of the filamentous fungus Phialemoniopsis curvata isolated from diesel fuel.</title>
        <authorList>
            <person name="Varaljay V.A."/>
            <person name="Lyon W.J."/>
            <person name="Crouch A.L."/>
            <person name="Drake C.E."/>
            <person name="Hollomon J.M."/>
            <person name="Nadeau L.J."/>
            <person name="Nunn H.S."/>
            <person name="Stevenson B.S."/>
            <person name="Bojanowski C.L."/>
            <person name="Crookes-Goodson W.J."/>
        </authorList>
    </citation>
    <scope>NUCLEOTIDE SEQUENCE [LARGE SCALE GENOMIC DNA]</scope>
    <source>
        <strain evidence="1 2">D216</strain>
    </source>
</reference>
<gene>
    <name evidence="1" type="ORF">E0L32_002571</name>
</gene>
<dbReference type="OrthoDB" id="5423818at2759"/>
<dbReference type="InParanoid" id="A0A507BIW5"/>
<organism evidence="1 2">
    <name type="scientific">Thyridium curvatum</name>
    <dbReference type="NCBI Taxonomy" id="1093900"/>
    <lineage>
        <taxon>Eukaryota</taxon>
        <taxon>Fungi</taxon>
        <taxon>Dikarya</taxon>
        <taxon>Ascomycota</taxon>
        <taxon>Pezizomycotina</taxon>
        <taxon>Sordariomycetes</taxon>
        <taxon>Sordariomycetidae</taxon>
        <taxon>Thyridiales</taxon>
        <taxon>Thyridiaceae</taxon>
        <taxon>Thyridium</taxon>
    </lineage>
</organism>
<proteinExistence type="predicted"/>
<accession>A0A507BIW5</accession>
<dbReference type="Proteomes" id="UP000319257">
    <property type="component" value="Unassembled WGS sequence"/>
</dbReference>
<dbReference type="GeneID" id="41970018"/>
<keyword evidence="2" id="KW-1185">Reference proteome</keyword>
<protein>
    <submittedName>
        <fullName evidence="1">Uncharacterized protein</fullName>
    </submittedName>
</protein>
<dbReference type="AlphaFoldDB" id="A0A507BIW5"/>
<sequence length="320" mass="35674">MTSQPLSVVDREEGVGDLEIPTDKPLGILLNDLGPMTLHDQRTRHFGGSDNAFKPDGVYGLENTAIIPIHDAAKRNAASVRQSNTLRTSRGPARTTAMLSFQQEKILAEASTTSPYNARVTIDTSQYRQYDRWELLAAFQALLVYCLLRLRDAPVGRAVLDNSLLDTVNAITDTSGTEVVRLCCGGILQDPREGWKTWIYIESARRTALVFQILALLVETTTSISLYPAYAGYGLVLFPLPNRTTLWNARSIEAWNNEFSLYRADTAVHALANTGDLTEIDKIESDIRFSPMEWDKWLADAGDLGTLGFEIPDRTNRIFF</sequence>